<name>A0AAD9JP61_9ANNE</name>
<organism evidence="2 3">
    <name type="scientific">Paralvinella palmiformis</name>
    <dbReference type="NCBI Taxonomy" id="53620"/>
    <lineage>
        <taxon>Eukaryota</taxon>
        <taxon>Metazoa</taxon>
        <taxon>Spiralia</taxon>
        <taxon>Lophotrochozoa</taxon>
        <taxon>Annelida</taxon>
        <taxon>Polychaeta</taxon>
        <taxon>Sedentaria</taxon>
        <taxon>Canalipalpata</taxon>
        <taxon>Terebellida</taxon>
        <taxon>Terebelliformia</taxon>
        <taxon>Alvinellidae</taxon>
        <taxon>Paralvinella</taxon>
    </lineage>
</organism>
<feature type="region of interest" description="Disordered" evidence="1">
    <location>
        <begin position="1"/>
        <end position="31"/>
    </location>
</feature>
<accession>A0AAD9JP61</accession>
<protein>
    <submittedName>
        <fullName evidence="2">Uncharacterized protein</fullName>
    </submittedName>
</protein>
<evidence type="ECO:0000256" key="1">
    <source>
        <dbReference type="SAM" id="MobiDB-lite"/>
    </source>
</evidence>
<reference evidence="2" key="1">
    <citation type="journal article" date="2023" name="Mol. Biol. Evol.">
        <title>Third-Generation Sequencing Reveals the Adaptive Role of the Epigenome in Three Deep-Sea Polychaetes.</title>
        <authorList>
            <person name="Perez M."/>
            <person name="Aroh O."/>
            <person name="Sun Y."/>
            <person name="Lan Y."/>
            <person name="Juniper S.K."/>
            <person name="Young C.R."/>
            <person name="Angers B."/>
            <person name="Qian P.Y."/>
        </authorList>
    </citation>
    <scope>NUCLEOTIDE SEQUENCE</scope>
    <source>
        <strain evidence="2">P08H-3</strain>
    </source>
</reference>
<gene>
    <name evidence="2" type="ORF">LSH36_204g10010</name>
</gene>
<sequence length="44" mass="4684">MAIMVGSLTSSRTIGQEATITQPPQPVRVTLQSSQSIKTSLVLQ</sequence>
<dbReference type="Proteomes" id="UP001208570">
    <property type="component" value="Unassembled WGS sequence"/>
</dbReference>
<keyword evidence="3" id="KW-1185">Reference proteome</keyword>
<evidence type="ECO:0000313" key="3">
    <source>
        <dbReference type="Proteomes" id="UP001208570"/>
    </source>
</evidence>
<dbReference type="EMBL" id="JAODUP010000204">
    <property type="protein sequence ID" value="KAK2156844.1"/>
    <property type="molecule type" value="Genomic_DNA"/>
</dbReference>
<evidence type="ECO:0000313" key="2">
    <source>
        <dbReference type="EMBL" id="KAK2156844.1"/>
    </source>
</evidence>
<comment type="caution">
    <text evidence="2">The sequence shown here is derived from an EMBL/GenBank/DDBJ whole genome shotgun (WGS) entry which is preliminary data.</text>
</comment>
<dbReference type="AlphaFoldDB" id="A0AAD9JP61"/>
<feature type="compositionally biased region" description="Polar residues" evidence="1">
    <location>
        <begin position="7"/>
        <end position="22"/>
    </location>
</feature>
<proteinExistence type="predicted"/>